<evidence type="ECO:0000259" key="1">
    <source>
        <dbReference type="Pfam" id="PF13472"/>
    </source>
</evidence>
<dbReference type="PROSITE" id="PS01098">
    <property type="entry name" value="LIPASE_GDSL_SER"/>
    <property type="match status" value="1"/>
</dbReference>
<dbReference type="InterPro" id="IPR036514">
    <property type="entry name" value="SGNH_hydro_sf"/>
</dbReference>
<feature type="domain" description="SGNH hydrolase-type esterase" evidence="1">
    <location>
        <begin position="6"/>
        <end position="193"/>
    </location>
</feature>
<dbReference type="InterPro" id="IPR051532">
    <property type="entry name" value="Ester_Hydrolysis_Enzymes"/>
</dbReference>
<dbReference type="SUPFAM" id="SSF52266">
    <property type="entry name" value="SGNH hydrolase"/>
    <property type="match status" value="1"/>
</dbReference>
<organism evidence="2">
    <name type="scientific">Blautia hansenii</name>
    <name type="common">Ruminococcus hansenii</name>
    <dbReference type="NCBI Taxonomy" id="1322"/>
    <lineage>
        <taxon>Bacteria</taxon>
        <taxon>Bacillati</taxon>
        <taxon>Bacillota</taxon>
        <taxon>Clostridia</taxon>
        <taxon>Lachnospirales</taxon>
        <taxon>Lachnospiraceae</taxon>
        <taxon>Blautia</taxon>
    </lineage>
</organism>
<dbReference type="AlphaFoldDB" id="A0A6N2THK8"/>
<dbReference type="GO" id="GO:0006629">
    <property type="term" value="P:lipid metabolic process"/>
    <property type="evidence" value="ECO:0007669"/>
    <property type="project" value="InterPro"/>
</dbReference>
<evidence type="ECO:0000313" key="2">
    <source>
        <dbReference type="EMBL" id="VYT04349.1"/>
    </source>
</evidence>
<dbReference type="Pfam" id="PF13472">
    <property type="entry name" value="Lipase_GDSL_2"/>
    <property type="match status" value="1"/>
</dbReference>
<reference evidence="2" key="1">
    <citation type="submission" date="2019-11" db="EMBL/GenBank/DDBJ databases">
        <authorList>
            <person name="Feng L."/>
        </authorList>
    </citation>
    <scope>NUCLEOTIDE SEQUENCE</scope>
    <source>
        <strain evidence="2">BhanseniiLFYP23</strain>
    </source>
</reference>
<dbReference type="InterPro" id="IPR013830">
    <property type="entry name" value="SGNH_hydro"/>
</dbReference>
<keyword evidence="2" id="KW-0378">Hydrolase</keyword>
<dbReference type="GO" id="GO:0004622">
    <property type="term" value="F:phosphatidylcholine lysophospholipase activity"/>
    <property type="evidence" value="ECO:0007669"/>
    <property type="project" value="TreeGrafter"/>
</dbReference>
<name>A0A6N2THK8_BLAHA</name>
<protein>
    <submittedName>
        <fullName evidence="2">GDSL-like Lipase/Acylhydrolase</fullName>
    </submittedName>
</protein>
<dbReference type="PANTHER" id="PTHR30383:SF5">
    <property type="entry name" value="SGNH HYDROLASE-TYPE ESTERASE DOMAIN-CONTAINING PROTEIN"/>
    <property type="match status" value="1"/>
</dbReference>
<dbReference type="PANTHER" id="PTHR30383">
    <property type="entry name" value="THIOESTERASE 1/PROTEASE 1/LYSOPHOSPHOLIPASE L1"/>
    <property type="match status" value="1"/>
</dbReference>
<dbReference type="RefSeq" id="WP_004220415.1">
    <property type="nucleotide sequence ID" value="NZ_CACRSY010000010.1"/>
</dbReference>
<dbReference type="InterPro" id="IPR008265">
    <property type="entry name" value="Lipase_GDSL_AS"/>
</dbReference>
<gene>
    <name evidence="2" type="ORF">BHLFYP23_02581</name>
</gene>
<proteinExistence type="predicted"/>
<accession>A0A6N2THK8</accession>
<sequence>MGLIIFLGDSITDAGRKTSPNELGFGYVNIFSERLKAQSQNWNILNRGVEGYVVQNVAETLHRECISLKPDYISILVGVNDIGLIANSSASEQDKLYMLEDSIRAYHEMLFDLSRETQAKVIILEPFILPQHEKYEDWVPWQKKMSKNIQKLARNYGAYFIPLQTPLNNKIQEQGYENITTDGIHLTTQGQQLLADIVKDSFHL</sequence>
<dbReference type="EMBL" id="CACRSY010000010">
    <property type="protein sequence ID" value="VYT04349.1"/>
    <property type="molecule type" value="Genomic_DNA"/>
</dbReference>
<dbReference type="Gene3D" id="3.40.50.1110">
    <property type="entry name" value="SGNH hydrolase"/>
    <property type="match status" value="1"/>
</dbReference>